<evidence type="ECO:0000313" key="3">
    <source>
        <dbReference type="Proteomes" id="UP001462961"/>
    </source>
</evidence>
<evidence type="ECO:0000259" key="1">
    <source>
        <dbReference type="Pfam" id="PF19993"/>
    </source>
</evidence>
<protein>
    <recommendedName>
        <fullName evidence="1">Double-GTPase 2 domain-containing protein</fullName>
    </recommendedName>
</protein>
<accession>A0ABV0E864</accession>
<proteinExistence type="predicted"/>
<dbReference type="RefSeq" id="WP_107203799.1">
    <property type="nucleotide sequence ID" value="NZ_JAKUCO010000087.1"/>
</dbReference>
<dbReference type="InterPro" id="IPR045528">
    <property type="entry name" value="DO-GTPase2"/>
</dbReference>
<organism evidence="2 3">
    <name type="scientific">Paraburkholderia caribensis</name>
    <dbReference type="NCBI Taxonomy" id="75105"/>
    <lineage>
        <taxon>Bacteria</taxon>
        <taxon>Pseudomonadati</taxon>
        <taxon>Pseudomonadota</taxon>
        <taxon>Betaproteobacteria</taxon>
        <taxon>Burkholderiales</taxon>
        <taxon>Burkholderiaceae</taxon>
        <taxon>Paraburkholderia</taxon>
    </lineage>
</organism>
<dbReference type="SUPFAM" id="SSF52540">
    <property type="entry name" value="P-loop containing nucleoside triphosphate hydrolases"/>
    <property type="match status" value="1"/>
</dbReference>
<name>A0ABV0E864_9BURK</name>
<sequence>MEAAPEVKEQLKGKCTAAGCNAPTDRCIEGLAPVECPNFVVGPEIDEVSFEAERPVDQDNVVRVSRVGWALTVDDADGCMLSTPAGRRLAVVSLVGVPDCGKTTLVSSLYEIVRRNLATKFGFAGSETIHGFEERCHLSRLASDRESPDTPRTARELQFLHMSVADRECSERVELFMADRRGEQFQDVLNRPPLSETLVEVRRGDAVAFLLDGEHLIDGSKRESAISKVHRLAMALKDVIRQSIAIQLVITKTDKIQGHDDEPLVRRRVDALSSQLGAMLPAKSRYSVHYVAARNLDDESNGMHRLLSEWLQVTGGGEYERPAPPIGKSAFERLMNLRGASI</sequence>
<dbReference type="EMBL" id="JAYLVJ010000083">
    <property type="protein sequence ID" value="MEO1759609.1"/>
    <property type="molecule type" value="Genomic_DNA"/>
</dbReference>
<dbReference type="InterPro" id="IPR027417">
    <property type="entry name" value="P-loop_NTPase"/>
</dbReference>
<dbReference type="Proteomes" id="UP001462961">
    <property type="component" value="Unassembled WGS sequence"/>
</dbReference>
<evidence type="ECO:0000313" key="2">
    <source>
        <dbReference type="EMBL" id="MEO1759609.1"/>
    </source>
</evidence>
<gene>
    <name evidence="2" type="ORF">VOI32_37750</name>
</gene>
<dbReference type="Pfam" id="PF19993">
    <property type="entry name" value="DO-GTPase2"/>
    <property type="match status" value="1"/>
</dbReference>
<keyword evidence="3" id="KW-1185">Reference proteome</keyword>
<dbReference type="Gene3D" id="3.40.50.300">
    <property type="entry name" value="P-loop containing nucleotide triphosphate hydrolases"/>
    <property type="match status" value="1"/>
</dbReference>
<comment type="caution">
    <text evidence="2">The sequence shown here is derived from an EMBL/GenBank/DDBJ whole genome shotgun (WGS) entry which is preliminary data.</text>
</comment>
<feature type="domain" description="Double-GTPase 2" evidence="1">
    <location>
        <begin position="91"/>
        <end position="311"/>
    </location>
</feature>
<reference evidence="2 3" key="1">
    <citation type="submission" date="2024-01" db="EMBL/GenBank/DDBJ databases">
        <title>The diversity of rhizobia nodulating Mimosa spp. in eleven states of Brazil covering several biomes is determined by host plant, location, and edaphic factors.</title>
        <authorList>
            <person name="Rouws L."/>
            <person name="Barauna A."/>
            <person name="Beukes C."/>
            <person name="De Faria S.M."/>
            <person name="Gross E."/>
            <person name="Dos Reis Junior F.B."/>
            <person name="Simon M."/>
            <person name="Maluk M."/>
            <person name="Odee D.W."/>
            <person name="Kenicer G."/>
            <person name="Young J.P.W."/>
            <person name="Reis V.M."/>
            <person name="Zilli J."/>
            <person name="James E.K."/>
        </authorList>
    </citation>
    <scope>NUCLEOTIDE SEQUENCE [LARGE SCALE GENOMIC DNA]</scope>
    <source>
        <strain evidence="2 3">JHI1651</strain>
    </source>
</reference>